<evidence type="ECO:0000256" key="6">
    <source>
        <dbReference type="ARBA" id="ARBA00022989"/>
    </source>
</evidence>
<dbReference type="RefSeq" id="WP_093925430.1">
    <property type="nucleotide sequence ID" value="NZ_FOMW01000025.1"/>
</dbReference>
<dbReference type="EC" id="2.1.1.-" evidence="9"/>
<evidence type="ECO:0000256" key="1">
    <source>
        <dbReference type="ARBA" id="ARBA00004429"/>
    </source>
</evidence>
<feature type="transmembrane region" description="Helical" evidence="10">
    <location>
        <begin position="200"/>
        <end position="218"/>
    </location>
</feature>
<keyword evidence="9 13" id="KW-0808">Transferase</keyword>
<evidence type="ECO:0000256" key="8">
    <source>
        <dbReference type="RuleBase" id="RU003793"/>
    </source>
</evidence>
<dbReference type="GO" id="GO:0005886">
    <property type="term" value="C:plasma membrane"/>
    <property type="evidence" value="ECO:0007669"/>
    <property type="project" value="UniProtKB-SubCell"/>
</dbReference>
<dbReference type="GO" id="GO:0006465">
    <property type="term" value="P:signal peptide processing"/>
    <property type="evidence" value="ECO:0007669"/>
    <property type="project" value="TreeGrafter"/>
</dbReference>
<dbReference type="GO" id="GO:0004190">
    <property type="term" value="F:aspartic-type endopeptidase activity"/>
    <property type="evidence" value="ECO:0007669"/>
    <property type="project" value="UniProtKB-EC"/>
</dbReference>
<dbReference type="GO" id="GO:0008168">
    <property type="term" value="F:methyltransferase activity"/>
    <property type="evidence" value="ECO:0007669"/>
    <property type="project" value="UniProtKB-KW"/>
</dbReference>
<comment type="similarity">
    <text evidence="2 8">Belongs to the peptidase A24 family.</text>
</comment>
<keyword evidence="3" id="KW-1003">Cell membrane</keyword>
<evidence type="ECO:0000256" key="4">
    <source>
        <dbReference type="ARBA" id="ARBA00022519"/>
    </source>
</evidence>
<keyword evidence="14" id="KW-1185">Reference proteome</keyword>
<feature type="transmembrane region" description="Helical" evidence="10">
    <location>
        <begin position="230"/>
        <end position="250"/>
    </location>
</feature>
<keyword evidence="9 13" id="KW-0489">Methyltransferase</keyword>
<dbReference type="InterPro" id="IPR050882">
    <property type="entry name" value="Prepilin_peptidase/N-MTase"/>
</dbReference>
<keyword evidence="5 9" id="KW-0812">Transmembrane</keyword>
<evidence type="ECO:0000256" key="10">
    <source>
        <dbReference type="SAM" id="Phobius"/>
    </source>
</evidence>
<evidence type="ECO:0000313" key="13">
    <source>
        <dbReference type="EMBL" id="SFF17217.1"/>
    </source>
</evidence>
<keyword evidence="4" id="KW-0997">Cell inner membrane</keyword>
<feature type="transmembrane region" description="Helical" evidence="10">
    <location>
        <begin position="68"/>
        <end position="93"/>
    </location>
</feature>
<comment type="function">
    <text evidence="9">Plays an essential role in type IV pili and type II pseudopili formation by proteolytically removing the leader sequence from substrate proteins and subsequently monomethylating the alpha-amino group of the newly exposed N-terminal phenylalanine.</text>
</comment>
<feature type="transmembrane region" description="Helical" evidence="10">
    <location>
        <begin position="99"/>
        <end position="120"/>
    </location>
</feature>
<sequence length="254" mass="26507">MPELTFFNIAILLLSPLAGWALAVMIDRLPRDEGLIAPSRCRACETRLPLSQIIPLASFVLQRGRCKACAAAIPAWQFYVEIIATGAAVLAVAQGGGPVLVLLTYLMLWLLLGLAAADLLWFRLPDVLTGALAGVAFGLALLPGGIGLTASLMGAAVGAGSFAALRWAYWALRGIEGLGLGDVKLMVGLGALVGPRELPLLVLIAAVAALVVALAGRYRDATSLDAYREIQFGTALCFAAAILWGIGPVMSLPF</sequence>
<evidence type="ECO:0000256" key="5">
    <source>
        <dbReference type="ARBA" id="ARBA00022692"/>
    </source>
</evidence>
<comment type="subcellular location">
    <subcellularLocation>
        <location evidence="1">Cell inner membrane</location>
        <topology evidence="1">Multi-pass membrane protein</topology>
    </subcellularLocation>
    <subcellularLocation>
        <location evidence="9">Cell membrane</location>
        <topology evidence="9">Multi-pass membrane protein</topology>
    </subcellularLocation>
</comment>
<evidence type="ECO:0000313" key="14">
    <source>
        <dbReference type="Proteomes" id="UP000198977"/>
    </source>
</evidence>
<reference evidence="13 14" key="1">
    <citation type="submission" date="2016-10" db="EMBL/GenBank/DDBJ databases">
        <authorList>
            <person name="de Groot N.N."/>
        </authorList>
    </citation>
    <scope>NUCLEOTIDE SEQUENCE [LARGE SCALE GENOMIC DNA]</scope>
    <source>
        <strain evidence="13 14">DSM 11443</strain>
    </source>
</reference>
<dbReference type="STRING" id="74348.SAMN04488523_12514"/>
<dbReference type="EC" id="3.4.23.43" evidence="9"/>
<gene>
    <name evidence="13" type="ORF">SAMN04488523_12514</name>
</gene>
<protein>
    <recommendedName>
        <fullName evidence="9">Prepilin leader peptidase/N-methyltransferase</fullName>
        <ecNumber evidence="9">2.1.1.-</ecNumber>
        <ecNumber evidence="9">3.4.23.43</ecNumber>
    </recommendedName>
</protein>
<organism evidence="13 14">
    <name type="scientific">Sulfitobacter brevis</name>
    <dbReference type="NCBI Taxonomy" id="74348"/>
    <lineage>
        <taxon>Bacteria</taxon>
        <taxon>Pseudomonadati</taxon>
        <taxon>Pseudomonadota</taxon>
        <taxon>Alphaproteobacteria</taxon>
        <taxon>Rhodobacterales</taxon>
        <taxon>Roseobacteraceae</taxon>
        <taxon>Sulfitobacter</taxon>
    </lineage>
</organism>
<dbReference type="PANTHER" id="PTHR30487:SF0">
    <property type="entry name" value="PREPILIN LEADER PEPTIDASE_N-METHYLTRANSFERASE-RELATED"/>
    <property type="match status" value="1"/>
</dbReference>
<dbReference type="InterPro" id="IPR014032">
    <property type="entry name" value="Peptidase_A24A_bac"/>
</dbReference>
<keyword evidence="9" id="KW-0511">Multifunctional enzyme</keyword>
<comment type="catalytic activity">
    <reaction evidence="9">
        <text>Typically cleaves a -Gly-|-Phe- bond to release an N-terminal, basic peptide of 5-8 residues from type IV prepilin, and then N-methylates the new N-terminal amino group, the methyl donor being S-adenosyl-L-methionine.</text>
        <dbReference type="EC" id="3.4.23.43"/>
    </reaction>
</comment>
<proteinExistence type="inferred from homology"/>
<feature type="domain" description="Prepilin peptidase A24 N-terminal" evidence="12">
    <location>
        <begin position="17"/>
        <end position="92"/>
    </location>
</feature>
<feature type="transmembrane region" description="Helical" evidence="10">
    <location>
        <begin position="127"/>
        <end position="146"/>
    </location>
</feature>
<evidence type="ECO:0000256" key="7">
    <source>
        <dbReference type="ARBA" id="ARBA00023136"/>
    </source>
</evidence>
<evidence type="ECO:0000259" key="11">
    <source>
        <dbReference type="Pfam" id="PF01478"/>
    </source>
</evidence>
<dbReference type="GO" id="GO:0032259">
    <property type="term" value="P:methylation"/>
    <property type="evidence" value="ECO:0007669"/>
    <property type="project" value="UniProtKB-KW"/>
</dbReference>
<feature type="domain" description="Prepilin type IV endopeptidase peptidase" evidence="11">
    <location>
        <begin position="106"/>
        <end position="214"/>
    </location>
</feature>
<keyword evidence="7 10" id="KW-0472">Membrane</keyword>
<dbReference type="Pfam" id="PF06750">
    <property type="entry name" value="A24_N_bact"/>
    <property type="match status" value="1"/>
</dbReference>
<dbReference type="InterPro" id="IPR000045">
    <property type="entry name" value="Prepilin_IV_endopep_pep"/>
</dbReference>
<keyword evidence="6 10" id="KW-1133">Transmembrane helix</keyword>
<evidence type="ECO:0000256" key="2">
    <source>
        <dbReference type="ARBA" id="ARBA00005801"/>
    </source>
</evidence>
<feature type="transmembrane region" description="Helical" evidence="10">
    <location>
        <begin position="6"/>
        <end position="26"/>
    </location>
</feature>
<evidence type="ECO:0000256" key="3">
    <source>
        <dbReference type="ARBA" id="ARBA00022475"/>
    </source>
</evidence>
<dbReference type="OrthoDB" id="9789291at2"/>
<evidence type="ECO:0000256" key="9">
    <source>
        <dbReference type="RuleBase" id="RU003794"/>
    </source>
</evidence>
<accession>A0A1I2GK67</accession>
<dbReference type="PRINTS" id="PR00864">
    <property type="entry name" value="PREPILNPTASE"/>
</dbReference>
<keyword evidence="9" id="KW-0378">Hydrolase</keyword>
<dbReference type="PANTHER" id="PTHR30487">
    <property type="entry name" value="TYPE 4 PREPILIN-LIKE PROTEINS LEADER PEPTIDE-PROCESSING ENZYME"/>
    <property type="match status" value="1"/>
</dbReference>
<dbReference type="InterPro" id="IPR010627">
    <property type="entry name" value="Prepilin_pept_A24_N"/>
</dbReference>
<name>A0A1I2GK67_9RHOB</name>
<evidence type="ECO:0000259" key="12">
    <source>
        <dbReference type="Pfam" id="PF06750"/>
    </source>
</evidence>
<dbReference type="Pfam" id="PF01478">
    <property type="entry name" value="Peptidase_A24"/>
    <property type="match status" value="1"/>
</dbReference>
<keyword evidence="9" id="KW-0645">Protease</keyword>
<dbReference type="EMBL" id="FOMW01000025">
    <property type="protein sequence ID" value="SFF17217.1"/>
    <property type="molecule type" value="Genomic_DNA"/>
</dbReference>
<dbReference type="Gene3D" id="1.20.120.1220">
    <property type="match status" value="1"/>
</dbReference>
<dbReference type="Proteomes" id="UP000198977">
    <property type="component" value="Unassembled WGS sequence"/>
</dbReference>
<dbReference type="AlphaFoldDB" id="A0A1I2GK67"/>